<evidence type="ECO:0000313" key="1">
    <source>
        <dbReference type="EMBL" id="CAI2369050.1"/>
    </source>
</evidence>
<reference evidence="1" key="1">
    <citation type="submission" date="2023-07" db="EMBL/GenBank/DDBJ databases">
        <authorList>
            <consortium name="AG Swart"/>
            <person name="Singh M."/>
            <person name="Singh A."/>
            <person name="Seah K."/>
            <person name="Emmerich C."/>
        </authorList>
    </citation>
    <scope>NUCLEOTIDE SEQUENCE</scope>
    <source>
        <strain evidence="1">DP1</strain>
    </source>
</reference>
<gene>
    <name evidence="1" type="ORF">ECRASSUSDP1_LOCUS10347</name>
</gene>
<proteinExistence type="predicted"/>
<dbReference type="AlphaFoldDB" id="A0AAD1ULJ4"/>
<sequence>MDQSQNSNGLFLFTKLGVITNVLPYISMFEKEWFDLLWGLSKGTRNFYKKNMNLLHNLNRSCISNQQEICLNLIRKYEDFDKVLDKNFNLYLNCFARKEKALNLCWSSGSLASTKMVSLCVVGLYNLSEKELNVVDGFLRYCITSNFSTFSLGMHTLKLDKLPDGMANAMKFTTGRVNLTSFEMTPYLFKQVVESCTQAKEIHFIGGSCDTPPDDFELGTGSSSTIPKIHFHERTDEDTDAKELIKIDYTRYTKSPPEN</sequence>
<organism evidence="1 2">
    <name type="scientific">Euplotes crassus</name>
    <dbReference type="NCBI Taxonomy" id="5936"/>
    <lineage>
        <taxon>Eukaryota</taxon>
        <taxon>Sar</taxon>
        <taxon>Alveolata</taxon>
        <taxon>Ciliophora</taxon>
        <taxon>Intramacronucleata</taxon>
        <taxon>Spirotrichea</taxon>
        <taxon>Hypotrichia</taxon>
        <taxon>Euplotida</taxon>
        <taxon>Euplotidae</taxon>
        <taxon>Moneuplotes</taxon>
    </lineage>
</organism>
<evidence type="ECO:0000313" key="2">
    <source>
        <dbReference type="Proteomes" id="UP001295684"/>
    </source>
</evidence>
<name>A0AAD1ULJ4_EUPCR</name>
<keyword evidence="2" id="KW-1185">Reference proteome</keyword>
<dbReference type="Proteomes" id="UP001295684">
    <property type="component" value="Unassembled WGS sequence"/>
</dbReference>
<protein>
    <submittedName>
        <fullName evidence="1">Uncharacterized protein</fullName>
    </submittedName>
</protein>
<accession>A0AAD1ULJ4</accession>
<comment type="caution">
    <text evidence="1">The sequence shown here is derived from an EMBL/GenBank/DDBJ whole genome shotgun (WGS) entry which is preliminary data.</text>
</comment>
<dbReference type="EMBL" id="CAMPGE010010200">
    <property type="protein sequence ID" value="CAI2369050.1"/>
    <property type="molecule type" value="Genomic_DNA"/>
</dbReference>